<evidence type="ECO:0000256" key="1">
    <source>
        <dbReference type="SAM" id="Phobius"/>
    </source>
</evidence>
<keyword evidence="1" id="KW-1133">Transmembrane helix</keyword>
<evidence type="ECO:0000313" key="2">
    <source>
        <dbReference type="EMBL" id="GHD65875.1"/>
    </source>
</evidence>
<reference evidence="3" key="1">
    <citation type="journal article" date="2019" name="Int. J. Syst. Evol. Microbiol.">
        <title>The Global Catalogue of Microorganisms (GCM) 10K type strain sequencing project: providing services to taxonomists for standard genome sequencing and annotation.</title>
        <authorList>
            <consortium name="The Broad Institute Genomics Platform"/>
            <consortium name="The Broad Institute Genome Sequencing Center for Infectious Disease"/>
            <person name="Wu L."/>
            <person name="Ma J."/>
        </authorList>
    </citation>
    <scope>NUCLEOTIDE SEQUENCE [LARGE SCALE GENOMIC DNA]</scope>
    <source>
        <strain evidence="3">KCTC 23701</strain>
    </source>
</reference>
<dbReference type="EMBL" id="BMYO01000007">
    <property type="protein sequence ID" value="GHD65875.1"/>
    <property type="molecule type" value="Genomic_DNA"/>
</dbReference>
<feature type="transmembrane region" description="Helical" evidence="1">
    <location>
        <begin position="34"/>
        <end position="56"/>
    </location>
</feature>
<accession>A0ABQ3H1M0</accession>
<feature type="transmembrane region" description="Helical" evidence="1">
    <location>
        <begin position="68"/>
        <end position="88"/>
    </location>
</feature>
<keyword evidence="1" id="KW-0812">Transmembrane</keyword>
<evidence type="ECO:0000313" key="3">
    <source>
        <dbReference type="Proteomes" id="UP000604737"/>
    </source>
</evidence>
<protein>
    <submittedName>
        <fullName evidence="2">Uncharacterized protein</fullName>
    </submittedName>
</protein>
<keyword evidence="1" id="KW-0472">Membrane</keyword>
<dbReference type="RefSeq" id="WP_189461433.1">
    <property type="nucleotide sequence ID" value="NZ_BMYO01000007.1"/>
</dbReference>
<keyword evidence="3" id="KW-1185">Reference proteome</keyword>
<sequence length="126" mass="13695">MAFYFRADDVPELRGLSKWDQRVLLRGTFLKERAISTLVLLLIVIGSIQFVINPLVESLAPGFRNNTLGYAAVLIVWLLALMSARDIVMMNILRPKIAAKRAEKQAAELAAANAANAADDGNNAAG</sequence>
<dbReference type="Proteomes" id="UP000604737">
    <property type="component" value="Unassembled WGS sequence"/>
</dbReference>
<gene>
    <name evidence="2" type="ORF">GCM10007350_27100</name>
</gene>
<comment type="caution">
    <text evidence="2">The sequence shown here is derived from an EMBL/GenBank/DDBJ whole genome shotgun (WGS) entry which is preliminary data.</text>
</comment>
<proteinExistence type="predicted"/>
<organism evidence="2 3">
    <name type="scientific">Jeongeupia chitinilytica</name>
    <dbReference type="NCBI Taxonomy" id="1041641"/>
    <lineage>
        <taxon>Bacteria</taxon>
        <taxon>Pseudomonadati</taxon>
        <taxon>Pseudomonadota</taxon>
        <taxon>Betaproteobacteria</taxon>
        <taxon>Neisseriales</taxon>
        <taxon>Chitinibacteraceae</taxon>
        <taxon>Jeongeupia</taxon>
    </lineage>
</organism>
<name>A0ABQ3H1M0_9NEIS</name>